<dbReference type="EMBL" id="VSSQ01034801">
    <property type="protein sequence ID" value="MPM86859.1"/>
    <property type="molecule type" value="Genomic_DNA"/>
</dbReference>
<proteinExistence type="predicted"/>
<evidence type="ECO:0000313" key="1">
    <source>
        <dbReference type="EMBL" id="MPM86859.1"/>
    </source>
</evidence>
<accession>A0A645DCB2</accession>
<sequence>MLCVVAFADHGNVSAAGRCRGLVPGGQEGYADFKGFRSFACVFDDIGHGSAGLHKAGQAALVEQSVHGIRGAGRYEGGSPAFVNPFAPGGQGLEHGAVFQRGNGQAVFGEDVGTKLHQHVLDKPGRIVQKLEAVYIGLAVCAYFRQLLAGGDQLINGRGGSQTSRVPHGFIIIEHGGGADIGQRNQLSVLIIGVGQQDLGKIVQVEIALFHIGAKIR</sequence>
<reference evidence="1" key="1">
    <citation type="submission" date="2019-08" db="EMBL/GenBank/DDBJ databases">
        <authorList>
            <person name="Kucharzyk K."/>
            <person name="Murdoch R.W."/>
            <person name="Higgins S."/>
            <person name="Loffler F."/>
        </authorList>
    </citation>
    <scope>NUCLEOTIDE SEQUENCE</scope>
</reference>
<name>A0A645DCB2_9ZZZZ</name>
<dbReference type="AlphaFoldDB" id="A0A645DCB2"/>
<comment type="caution">
    <text evidence="1">The sequence shown here is derived from an EMBL/GenBank/DDBJ whole genome shotgun (WGS) entry which is preliminary data.</text>
</comment>
<gene>
    <name evidence="1" type="ORF">SDC9_133951</name>
</gene>
<organism evidence="1">
    <name type="scientific">bioreactor metagenome</name>
    <dbReference type="NCBI Taxonomy" id="1076179"/>
    <lineage>
        <taxon>unclassified sequences</taxon>
        <taxon>metagenomes</taxon>
        <taxon>ecological metagenomes</taxon>
    </lineage>
</organism>
<protein>
    <submittedName>
        <fullName evidence="1">Uncharacterized protein</fullName>
    </submittedName>
</protein>